<dbReference type="Pfam" id="PF17963">
    <property type="entry name" value="Big_9"/>
    <property type="match status" value="3"/>
</dbReference>
<dbReference type="InterPro" id="IPR038081">
    <property type="entry name" value="CalX-like_sf"/>
</dbReference>
<dbReference type="Gene3D" id="2.60.40.2030">
    <property type="match status" value="15"/>
</dbReference>
<feature type="domain" description="Calx-beta" evidence="6">
    <location>
        <begin position="1015"/>
        <end position="1134"/>
    </location>
</feature>
<protein>
    <submittedName>
        <fullName evidence="7">Retention module-containing protein</fullName>
    </submittedName>
</protein>
<feature type="region of interest" description="Disordered" evidence="5">
    <location>
        <begin position="1671"/>
        <end position="1698"/>
    </location>
</feature>
<dbReference type="EMBL" id="CP058952">
    <property type="protein sequence ID" value="QLI81393.1"/>
    <property type="molecule type" value="Genomic_DNA"/>
</dbReference>
<evidence type="ECO:0000256" key="3">
    <source>
        <dbReference type="ARBA" id="ARBA00022837"/>
    </source>
</evidence>
<feature type="domain" description="Calx-beta" evidence="6">
    <location>
        <begin position="485"/>
        <end position="604"/>
    </location>
</feature>
<dbReference type="InterPro" id="IPR001343">
    <property type="entry name" value="Hemolysn_Ca-bd"/>
</dbReference>
<dbReference type="SMART" id="SM00237">
    <property type="entry name" value="Calx_beta"/>
    <property type="match status" value="7"/>
</dbReference>
<dbReference type="PANTHER" id="PTHR11878:SF65">
    <property type="entry name" value="NA_CA-EXCHANGE PROTEIN, ISOFORM G"/>
    <property type="match status" value="1"/>
</dbReference>
<organism evidence="7 8">
    <name type="scientific">Chitinibacter fontanus</name>
    <dbReference type="NCBI Taxonomy" id="1737446"/>
    <lineage>
        <taxon>Bacteria</taxon>
        <taxon>Pseudomonadati</taxon>
        <taxon>Pseudomonadota</taxon>
        <taxon>Betaproteobacteria</taxon>
        <taxon>Neisseriales</taxon>
        <taxon>Chitinibacteraceae</taxon>
        <taxon>Chitinibacter</taxon>
    </lineage>
</organism>
<feature type="region of interest" description="Disordered" evidence="5">
    <location>
        <begin position="1406"/>
        <end position="1433"/>
    </location>
</feature>
<feature type="domain" description="Calx-beta" evidence="6">
    <location>
        <begin position="2075"/>
        <end position="2194"/>
    </location>
</feature>
<dbReference type="InterPro" id="IPR051171">
    <property type="entry name" value="CaCA"/>
</dbReference>
<dbReference type="PRINTS" id="PR00313">
    <property type="entry name" value="CABNDNGRPT"/>
</dbReference>
<accession>A0A7D5VAF5</accession>
<dbReference type="InterPro" id="IPR013783">
    <property type="entry name" value="Ig-like_fold"/>
</dbReference>
<dbReference type="GO" id="GO:0016020">
    <property type="term" value="C:membrane"/>
    <property type="evidence" value="ECO:0007669"/>
    <property type="project" value="InterPro"/>
</dbReference>
<feature type="domain" description="Calx-beta" evidence="6">
    <location>
        <begin position="1280"/>
        <end position="1399"/>
    </location>
</feature>
<keyword evidence="2" id="KW-0677">Repeat</keyword>
<dbReference type="KEGG" id="cfon:HZU75_07540"/>
<dbReference type="RefSeq" id="WP_180308519.1">
    <property type="nucleotide sequence ID" value="NZ_CP058952.1"/>
</dbReference>
<dbReference type="Pfam" id="PF17803">
    <property type="entry name" value="Cadherin_4"/>
    <property type="match status" value="1"/>
</dbReference>
<dbReference type="GO" id="GO:0030001">
    <property type="term" value="P:metal ion transport"/>
    <property type="evidence" value="ECO:0007669"/>
    <property type="project" value="TreeGrafter"/>
</dbReference>
<keyword evidence="3" id="KW-0106">Calcium</keyword>
<sequence>MAETVISSSKSAKTIVVVEGEAFIRDASGKTTPIAAGDQLQEGQVIFTSASGHVTLLLPNGQVIELGADRSLLLDGDLADTQPTDATEAKVANADASADQIINALNQGKDLSDELEATAAGLNGAGGEGEGSGFVRLLRIAENVDPVSFDFAGTPAANDLVVPVVAEAAPQIDEPVVNKKPDFVGGNGNPLGDNVSVTTPEDTPVSGRLAAVDPDGDALTFGKISDPTHGSVVVQPDGSWTYTPNKDYNGPDSFQVTVSDGKGGTDTLTVNVGVTPVNDAPDAIDDTASTNINTPVVNINVLGNDKDLDGDTLTVTRAELQDPSKGSVTINADGTLNFVPATNVLGPVVITYTISDGKGGTDTAQLTVNVSDVPTPPISKIEVGQPGPQDDSVVEGNKLVFNVTISAASPKVETYSFKLGGGTAAEADFERGNLSFSNGVTYDAASGKITVPAGVTTFSVTLPTVDDKLVESSESVPLNIGGVSATGNIIDNDTQGITIVGAGNGAGTGDTVVYEGSAAVFTVKLDAAASSDTTVKLSLTTTGGAGQASAGDVGSLEYFNGSSWTPVVNGQVTIPAGSTSVQVRVPTTVDSVFEGPENFTLNANVTGVGSASGTGTIVDDGRTGPTPPTGTPDDDRPHVSIAGVTDGKEAGAVGIVYSLHLDHASTTATTVTLDLKNGSATLGTDTGAVEVSYDGGKTYVPVSGNSISVPANTTDVLVRVAVTDDALVEGTENITLAVKGQYDSAFTTPVNGNIIDNDTQGITIVGAGNGAGTGDTVVYEGSAAVFTVKLDAAASSDTTVKLSLTTTGGAGQASAGDVGSLEYFNGSSWTPVVNGQVTIPAGSTSVQVRVPTTVDSVFEGPENFTLNANVTGVGSASGTGTIVDDGRTGPTPPTGTPDDDRPHVSIAGVTDGKEAGAVGIVYSLHLDHASTTATTVTLDLKNGSATLGTDTGAVEVSYDGGKTYVPVSGNSISVPANTTDVLVRVAVTDDALVEGTENITLAVKGQYDSAFTTPVNGNIIDNDTQGITIVGAGNGAGTGDTVVYEGSAAVFTVKLDAAASSDTTVKLSLTTTGGAGQASAGDVGSLEYFNGSSWTPVVNGQVTIPAGSTSVQVRVPTTVDSVFEGPENFTLNANVTGVGSASGTGTIVDDGRTGPTPPTGTPDDDRPHVSIAGVTDGKEAGAVGIVYSLHLDHASTTATTVTLDLKNGSATLGTDTGAVEVSYDGGKTYVPVSGNSISVPANTTDVLVRVAVTDDALVEGTENITLAVKGQYDSAFTTPVNGNIIDNDTQGITIVGAGNGAGTGDTVVYEGSAAVFTVKLDAAASSDTTVKLSLTTTGGAGQASAGDVGSLEYFNGSSWTPVVNGQVTIPAGSTSVQVRVPTTVDSVFEGPENFTLNANVTGVGSASGTGTIVDDGRTGPTPPTGTPDDDRPHVSIAGVTDGKEAGAVGIVYSLHLDHASTTATTVTLDLKNGSATLGTDTGAVEVSYDGGKTYVPVSGNSISVPANTTDVLVRVAVTDDALVEGTENITLAVKGQYDSAFTTPVNGNIIDNDTQGITIVGAGNGAGTGDTVVYEGSAAVFTVKLDAAASSDTTVKLSLTTTGGAGQASAGDVGSLEYFNGSSWTPVVNGQVTIPAGSTSVQVRVPTTVDSVFEGPENFTLNANVTGVGSASGTGTIVDDGRTGPTPPTGTPDDDRPHVSIAGVTDGKEAGAVGIVYSLHLDHASTTATTVTLDLKNGSATLGTDTGAVEVSYDGGKTYVPVSGNSISVPANTTDVLVRVAVTDDALVEGTENITLAVKGQYDSAFTTPVNGNIIDNDTQGITIVGAGNGAGTGDTVVYEGSAAVFTVKLDAAASSDTTVKLSLTTTGGAGQASAGDVGSLEYFNGSSWTPVVNGQVTIPAGSTSVQVRVPTTVDSVFEGPENFTLNANVTGVGSASGTGTIVDDGRTGPTPPTGTPDDDRPHVSIAGVTDGKEAGAVGIVYSLHLDHASTTATTVTLDLKNGSATLGTDTGAVEVSYDGGKTYVPVSGNSISVPANTTDVLVRVAVTDDALVEGTENITLAVKGQYDSAFTTPVNGNIIDNDTQGITIVGAGNGAGTGDTVVYEGSAAVFTVKLDAAASSDTTVKLSLTTTGGAGQASAGDVGSLEYFNGSSWTPVVNGQVTIPAGSTSVQVRVPTTVDSVFEGPENFTLNANVTGVGSASGTGTIVDDGRTGPTPPTGTPDDDRPHVSIAGVTDGKEAGAVGIVYSLHLDHASTTATTVTLDLKNGSATLGTDTGAVEVSYDGGKTYVPVSGNSISVPANTTDVLVRVAVTDDALVEGTENITLAVKGQYDSAFTTPVNGNIIDNDFRPDTQDVTATGLEDATSIAIVLKGTDTDGTVSSFSLSNLPANGLLYKDAAMTQLVTAGSDLAASGNQLTLYFKPNADWNGVSNFQYAAKDNQGLVDLTPATATINVTALNDAPTTTGGAVTGVEDTALVSGGAALNWASFNVSDIDSATSSLGIKIIGLPADGKLQYLNGTTWQDVATNQVISKADIDGGKLRFVPDVNESGVDANGGSAAGNLQSDYTRFTYQATDGAANSATATMKIDITPVADTPLLTLSSNNIVMQTNFQEVNLGGAGWTSTASAGNLTSTGGVKWQTSNASGQIEVGTEATYLGNSNTSNKVIELERNSGDASNLFTDLTVKANEVYELTLDYSSRLNAAGSQIDVYWEGVKVATLDSVSPGFQTFTYNFVASKDGTARLEFKAADQNSTGGVLDNLQLVKVPDNVGVEDNWINLNKINAQLRDTDGSETLSVSLGGVPVGAQLSDGTHTFTATAGLTSFNAAGWNLASLKILPPQDFNGQFNLTVTATSTEIANGQQASQTINLPVTVLAANDPAVIGGKDTGQVQEDTNFVNGQITTGGQLTISDVDGTAQQAFKAITTPVAGTYGSLTMDATGKWTYTLNNNASNVQALNTSDHKVETFTVQSVDGTSKTITVNVDGLDEPNRPPVVDSHAITAKEGVPTALTIVAPVDPDGDAMTVTITGLPTQGSVLLADGTPVSNGMTLTISQLTSLNYLMPPGITANVNVGQFTYSVNDGKASTVGQININVLDNLDIVQGGGGNDQITVRDGDTGAGTTVDLMLGAYFDQNGLPVGSSQQVKTTAGIDQVFSSGSSNDYIDAGAGNDVIFLGETQPNNTSDKSQSFILADGLMNVALGADNSNQLMLTTKHELSSAAKTSAEWADIAHGGAGDDTIYGQGGTDMLFGGTGNDKLFGGVSADGLRGGEGNDLLVGGQGDDVLRGDVGSDVFKWNLGDQGTAGAPARDIIMDFNNAKSGNVAGDVDKLDLRDLLQGENSGTLTQYLHFEKSGSDTIVHVSSKGEFSGSNWAVKEDQIITLQGVDLTTAGNDQAIINDLLKNGKLITD</sequence>
<feature type="region of interest" description="Disordered" evidence="5">
    <location>
        <begin position="2201"/>
        <end position="2227"/>
    </location>
</feature>
<dbReference type="GO" id="GO:0007154">
    <property type="term" value="P:cell communication"/>
    <property type="evidence" value="ECO:0007669"/>
    <property type="project" value="InterPro"/>
</dbReference>
<dbReference type="InterPro" id="IPR019960">
    <property type="entry name" value="T1SS_VCA0849"/>
</dbReference>
<dbReference type="GO" id="GO:0005509">
    <property type="term" value="F:calcium ion binding"/>
    <property type="evidence" value="ECO:0007669"/>
    <property type="project" value="InterPro"/>
</dbReference>
<gene>
    <name evidence="7" type="ORF">HZU75_07540</name>
</gene>
<dbReference type="InterPro" id="IPR011049">
    <property type="entry name" value="Serralysin-like_metalloprot_C"/>
</dbReference>
<dbReference type="InterPro" id="IPR010221">
    <property type="entry name" value="VCBS_dom"/>
</dbReference>
<keyword evidence="1" id="KW-0732">Signal</keyword>
<dbReference type="NCBIfam" id="TIGR03661">
    <property type="entry name" value="T1SS_VCA0849"/>
    <property type="match status" value="1"/>
</dbReference>
<keyword evidence="4" id="KW-0406">Ion transport</keyword>
<dbReference type="Gene3D" id="2.60.40.3440">
    <property type="match status" value="1"/>
</dbReference>
<evidence type="ECO:0000256" key="4">
    <source>
        <dbReference type="ARBA" id="ARBA00023065"/>
    </source>
</evidence>
<feature type="region of interest" description="Disordered" evidence="5">
    <location>
        <begin position="876"/>
        <end position="903"/>
    </location>
</feature>
<name>A0A7D5VAF5_9NEIS</name>
<feature type="domain" description="Calx-beta" evidence="6">
    <location>
        <begin position="1545"/>
        <end position="1664"/>
    </location>
</feature>
<evidence type="ECO:0000256" key="2">
    <source>
        <dbReference type="ARBA" id="ARBA00022737"/>
    </source>
</evidence>
<dbReference type="Gene3D" id="2.60.40.10">
    <property type="entry name" value="Immunoglobulins"/>
    <property type="match status" value="1"/>
</dbReference>
<reference evidence="7 8" key="1">
    <citation type="journal article" date="2016" name="Int. J. Syst. Evol. Microbiol.">
        <title>Chitinibacter fontanus sp. nov., isolated from a spring.</title>
        <authorList>
            <person name="Sheu S.Y."/>
            <person name="Li Y.S."/>
            <person name="Young C.C."/>
            <person name="Chen W.M."/>
        </authorList>
    </citation>
    <scope>NUCLEOTIDE SEQUENCE [LARGE SCALE GENOMIC DNA]</scope>
    <source>
        <strain evidence="7 8">STM-7</strain>
    </source>
</reference>
<dbReference type="Proteomes" id="UP000510822">
    <property type="component" value="Chromosome"/>
</dbReference>
<dbReference type="PANTHER" id="PTHR11878">
    <property type="entry name" value="SODIUM/CALCIUM EXCHANGER"/>
    <property type="match status" value="1"/>
</dbReference>
<evidence type="ECO:0000256" key="5">
    <source>
        <dbReference type="SAM" id="MobiDB-lite"/>
    </source>
</evidence>
<dbReference type="InterPro" id="IPR018511">
    <property type="entry name" value="Hemolysin-typ_Ca-bd_CS"/>
</dbReference>
<dbReference type="NCBIfam" id="NF033682">
    <property type="entry name" value="retention_LapA"/>
    <property type="match status" value="1"/>
</dbReference>
<feature type="region of interest" description="Disordered" evidence="5">
    <location>
        <begin position="611"/>
        <end position="638"/>
    </location>
</feature>
<dbReference type="SUPFAM" id="SSF51120">
    <property type="entry name" value="beta-Roll"/>
    <property type="match status" value="1"/>
</dbReference>
<dbReference type="Pfam" id="PF00353">
    <property type="entry name" value="HemolysinCabind"/>
    <property type="match status" value="3"/>
</dbReference>
<evidence type="ECO:0000313" key="7">
    <source>
        <dbReference type="EMBL" id="QLI81393.1"/>
    </source>
</evidence>
<dbReference type="Gene3D" id="2.60.40.2810">
    <property type="match status" value="1"/>
</dbReference>
<dbReference type="Gene3D" id="2.150.10.10">
    <property type="entry name" value="Serralysin-like metalloprotease, C-terminal"/>
    <property type="match status" value="1"/>
</dbReference>
<evidence type="ECO:0000256" key="1">
    <source>
        <dbReference type="ARBA" id="ARBA00022729"/>
    </source>
</evidence>
<dbReference type="InterPro" id="IPR040853">
    <property type="entry name" value="RapA2_cadherin-like"/>
</dbReference>
<dbReference type="PROSITE" id="PS00330">
    <property type="entry name" value="HEMOLYSIN_CALCIUM"/>
    <property type="match status" value="1"/>
</dbReference>
<proteinExistence type="predicted"/>
<feature type="region of interest" description="Disordered" evidence="5">
    <location>
        <begin position="1936"/>
        <end position="1963"/>
    </location>
</feature>
<dbReference type="InterPro" id="IPR003644">
    <property type="entry name" value="Calx_beta"/>
</dbReference>
<keyword evidence="4" id="KW-0813">Transport</keyword>
<evidence type="ECO:0000313" key="8">
    <source>
        <dbReference type="Proteomes" id="UP000510822"/>
    </source>
</evidence>
<dbReference type="NCBIfam" id="NF012211">
    <property type="entry name" value="tand_rpt_95"/>
    <property type="match status" value="3"/>
</dbReference>
<feature type="region of interest" description="Disordered" evidence="5">
    <location>
        <begin position="1141"/>
        <end position="1168"/>
    </location>
</feature>
<dbReference type="InterPro" id="IPR047777">
    <property type="entry name" value="LapA-like_RM"/>
</dbReference>
<evidence type="ECO:0000259" key="6">
    <source>
        <dbReference type="SMART" id="SM00237"/>
    </source>
</evidence>
<feature type="domain" description="Calx-beta" evidence="6">
    <location>
        <begin position="750"/>
        <end position="869"/>
    </location>
</feature>
<dbReference type="NCBIfam" id="TIGR01965">
    <property type="entry name" value="VCBS_repeat"/>
    <property type="match status" value="1"/>
</dbReference>
<keyword evidence="8" id="KW-1185">Reference proteome</keyword>
<dbReference type="Pfam" id="PF03160">
    <property type="entry name" value="Calx-beta"/>
    <property type="match status" value="14"/>
</dbReference>
<feature type="domain" description="Calx-beta" evidence="6">
    <location>
        <begin position="1810"/>
        <end position="1929"/>
    </location>
</feature>
<dbReference type="SUPFAM" id="SSF141072">
    <property type="entry name" value="CalX-like"/>
    <property type="match status" value="15"/>
</dbReference>